<dbReference type="CDD" id="cd11599">
    <property type="entry name" value="HDAC_classII_2"/>
    <property type="match status" value="1"/>
</dbReference>
<organism evidence="3 4">
    <name type="scientific">Roseomonas haemaphysalidis</name>
    <dbReference type="NCBI Taxonomy" id="2768162"/>
    <lineage>
        <taxon>Bacteria</taxon>
        <taxon>Pseudomonadati</taxon>
        <taxon>Pseudomonadota</taxon>
        <taxon>Alphaproteobacteria</taxon>
        <taxon>Acetobacterales</taxon>
        <taxon>Roseomonadaceae</taxon>
        <taxon>Roseomonas</taxon>
    </lineage>
</organism>
<dbReference type="InterPro" id="IPR037138">
    <property type="entry name" value="His_deacetylse_dom_sf"/>
</dbReference>
<dbReference type="InterPro" id="IPR023696">
    <property type="entry name" value="Ureohydrolase_dom_sf"/>
</dbReference>
<comment type="caution">
    <text evidence="3">The sequence shown here is derived from an EMBL/GenBank/DDBJ whole genome shotgun (WGS) entry which is preliminary data.</text>
</comment>
<comment type="similarity">
    <text evidence="1">Belongs to the histone deacetylase family.</text>
</comment>
<evidence type="ECO:0000259" key="2">
    <source>
        <dbReference type="Pfam" id="PF00850"/>
    </source>
</evidence>
<evidence type="ECO:0000256" key="1">
    <source>
        <dbReference type="ARBA" id="ARBA00005947"/>
    </source>
</evidence>
<dbReference type="PANTHER" id="PTHR10625">
    <property type="entry name" value="HISTONE DEACETYLASE HDAC1-RELATED"/>
    <property type="match status" value="1"/>
</dbReference>
<name>A0ABS3KR02_9PROT</name>
<dbReference type="PRINTS" id="PR01270">
    <property type="entry name" value="HDASUPER"/>
</dbReference>
<dbReference type="PANTHER" id="PTHR10625:SF10">
    <property type="entry name" value="HISTONE DEACETYLASE HDAC1"/>
    <property type="match status" value="1"/>
</dbReference>
<reference evidence="3 4" key="1">
    <citation type="submission" date="2020-09" db="EMBL/GenBank/DDBJ databases">
        <title>Roseomonas.</title>
        <authorList>
            <person name="Zhu W."/>
        </authorList>
    </citation>
    <scope>NUCLEOTIDE SEQUENCE [LARGE SCALE GENOMIC DNA]</scope>
    <source>
        <strain evidence="3 4">573</strain>
    </source>
</reference>
<gene>
    <name evidence="3" type="ORF">IAI61_12680</name>
</gene>
<protein>
    <submittedName>
        <fullName evidence="3">Histone deacetylase family protein</fullName>
    </submittedName>
</protein>
<accession>A0ABS3KR02</accession>
<dbReference type="InterPro" id="IPR000286">
    <property type="entry name" value="HDACs"/>
</dbReference>
<dbReference type="Gene3D" id="3.40.800.20">
    <property type="entry name" value="Histone deacetylase domain"/>
    <property type="match status" value="1"/>
</dbReference>
<evidence type="ECO:0000313" key="3">
    <source>
        <dbReference type="EMBL" id="MBO1079888.1"/>
    </source>
</evidence>
<dbReference type="EMBL" id="JACTNG010000006">
    <property type="protein sequence ID" value="MBO1079888.1"/>
    <property type="molecule type" value="Genomic_DNA"/>
</dbReference>
<dbReference type="Proteomes" id="UP001518989">
    <property type="component" value="Unassembled WGS sequence"/>
</dbReference>
<dbReference type="Pfam" id="PF00850">
    <property type="entry name" value="Hist_deacetyl"/>
    <property type="match status" value="1"/>
</dbReference>
<sequence>MSGPVLLLTHHACLAHENFPDHPECPDRLRAVLSALEAEEFAPLLRDVAPEATEAQLLRVHPPAHVAAILAVRPGPGRFVPVDGDTGMNHASAGAALRAAGAAVAAVDAVCGPGAVLRAFCATRPPGHHAEPERAMGFCFFGNAVVAARHAQAAHGLARVAILDFDVHHGNGTQAMVWDDPSILFASSHQSPCYPGTGAEAETGAGNVFNATLPPGADGAAFRAAWAEHLLPAVERFAPELIVVSAGFDAHARDPLAQLRVREADFAWLTDEICHLAGRHARGRVVSLLEGGYDLSALASCAAVHLRALMA</sequence>
<dbReference type="RefSeq" id="WP_207417666.1">
    <property type="nucleotide sequence ID" value="NZ_CP061177.1"/>
</dbReference>
<dbReference type="SUPFAM" id="SSF52768">
    <property type="entry name" value="Arginase/deacetylase"/>
    <property type="match status" value="1"/>
</dbReference>
<feature type="domain" description="Histone deacetylase" evidence="2">
    <location>
        <begin position="22"/>
        <end position="309"/>
    </location>
</feature>
<keyword evidence="4" id="KW-1185">Reference proteome</keyword>
<proteinExistence type="inferred from homology"/>
<evidence type="ECO:0000313" key="4">
    <source>
        <dbReference type="Proteomes" id="UP001518989"/>
    </source>
</evidence>
<dbReference type="InterPro" id="IPR023801">
    <property type="entry name" value="His_deacetylse_dom"/>
</dbReference>